<dbReference type="AlphaFoldDB" id="A0A9P4R1U1"/>
<reference evidence="1" key="1">
    <citation type="journal article" date="2020" name="Stud. Mycol.">
        <title>101 Dothideomycetes genomes: a test case for predicting lifestyles and emergence of pathogens.</title>
        <authorList>
            <person name="Haridas S."/>
            <person name="Albert R."/>
            <person name="Binder M."/>
            <person name="Bloem J."/>
            <person name="Labutti K."/>
            <person name="Salamov A."/>
            <person name="Andreopoulos B."/>
            <person name="Baker S."/>
            <person name="Barry K."/>
            <person name="Bills G."/>
            <person name="Bluhm B."/>
            <person name="Cannon C."/>
            <person name="Castanera R."/>
            <person name="Culley D."/>
            <person name="Daum C."/>
            <person name="Ezra D."/>
            <person name="Gonzalez J."/>
            <person name="Henrissat B."/>
            <person name="Kuo A."/>
            <person name="Liang C."/>
            <person name="Lipzen A."/>
            <person name="Lutzoni F."/>
            <person name="Magnuson J."/>
            <person name="Mondo S."/>
            <person name="Nolan M."/>
            <person name="Ohm R."/>
            <person name="Pangilinan J."/>
            <person name="Park H.-J."/>
            <person name="Ramirez L."/>
            <person name="Alfaro M."/>
            <person name="Sun H."/>
            <person name="Tritt A."/>
            <person name="Yoshinaga Y."/>
            <person name="Zwiers L.-H."/>
            <person name="Turgeon B."/>
            <person name="Goodwin S."/>
            <person name="Spatafora J."/>
            <person name="Crous P."/>
            <person name="Grigoriev I."/>
        </authorList>
    </citation>
    <scope>NUCLEOTIDE SEQUENCE</scope>
    <source>
        <strain evidence="1">CBS 125425</strain>
    </source>
</reference>
<comment type="caution">
    <text evidence="1">The sequence shown here is derived from an EMBL/GenBank/DDBJ whole genome shotgun (WGS) entry which is preliminary data.</text>
</comment>
<gene>
    <name evidence="1" type="ORF">EJ04DRAFT_561927</name>
</gene>
<organism evidence="1 2">
    <name type="scientific">Polyplosphaeria fusca</name>
    <dbReference type="NCBI Taxonomy" id="682080"/>
    <lineage>
        <taxon>Eukaryota</taxon>
        <taxon>Fungi</taxon>
        <taxon>Dikarya</taxon>
        <taxon>Ascomycota</taxon>
        <taxon>Pezizomycotina</taxon>
        <taxon>Dothideomycetes</taxon>
        <taxon>Pleosporomycetidae</taxon>
        <taxon>Pleosporales</taxon>
        <taxon>Tetraplosphaeriaceae</taxon>
        <taxon>Polyplosphaeria</taxon>
    </lineage>
</organism>
<protein>
    <submittedName>
        <fullName evidence="1">Uncharacterized protein</fullName>
    </submittedName>
</protein>
<dbReference type="Proteomes" id="UP000799444">
    <property type="component" value="Unassembled WGS sequence"/>
</dbReference>
<evidence type="ECO:0000313" key="1">
    <source>
        <dbReference type="EMBL" id="KAF2737064.1"/>
    </source>
</evidence>
<keyword evidence="2" id="KW-1185">Reference proteome</keyword>
<accession>A0A9P4R1U1</accession>
<sequence length="217" mass="24305">MSGQGANPPNARLAISPAEEIQRDLPEPNATIYRCLIIAWQFRYIDEAFLARRLRDENVFQGHASLKTKSDGVISEMRVLVARNAWAKLPTIYREIEELRTCISGSFPKGTPQEEQQFIQTFLRLHRDIDANMKSRGFWNQDFIWHSRMRIEMIAKGAKAPEMNNFDSLIMLGGNSMANELQRAAAVYLTSPDTAQNAALVAQPDSNTPASNPAPGA</sequence>
<proteinExistence type="predicted"/>
<evidence type="ECO:0000313" key="2">
    <source>
        <dbReference type="Proteomes" id="UP000799444"/>
    </source>
</evidence>
<dbReference type="EMBL" id="ML996119">
    <property type="protein sequence ID" value="KAF2737064.1"/>
    <property type="molecule type" value="Genomic_DNA"/>
</dbReference>
<name>A0A9P4R1U1_9PLEO</name>